<dbReference type="PRINTS" id="PR00344">
    <property type="entry name" value="BCTRLSENSOR"/>
</dbReference>
<dbReference type="InterPro" id="IPR005467">
    <property type="entry name" value="His_kinase_dom"/>
</dbReference>
<dbReference type="Pfam" id="PF00512">
    <property type="entry name" value="HisKA"/>
    <property type="match status" value="1"/>
</dbReference>
<evidence type="ECO:0000256" key="2">
    <source>
        <dbReference type="ARBA" id="ARBA00012438"/>
    </source>
</evidence>
<gene>
    <name evidence="8" type="ORF">KMW28_07235</name>
</gene>
<sequence length="640" mass="73705">MHRKSISNASLWMKGNTILETNLIETEDTSIANEWINILSFPTKEGHRTETTLVNHYLSHQTAEDIFTIDIAEDYKIEEHIKISSGTHLFHCLDNFGIIHYHSSTFEDDKLNALSIKKLNVVFKHFKNSIIASLNQLKLEKEIAISKEKTREIDMISKFALQNPYPVMRFDGDGELIFGNDASQFILPHFEELKWAYATMFKKTLALNEMKVYEQVIHNKHYAFTVRPIQQYNYVNVYGMDISSRKIVEQKLKDEKEKAERLANIKMEFLSTMSHEIRTPMNSIIGSINLLFDSHLNDYQHKKLNMMQFAADNLLRLINEILDFNKLEANKVNLEKIRFSLTETLENVFAMHIDNAEKKNITFELELEKIPVEYVVGDPTRLSQILLNLISNAIKFTDKGGVKVNVQSTFKNDYSIVYEFKVIDTGIGISKEKINNIFQAFTQEDTSTTRRFGGTGLGLSISKKLVNLLEGSLDVESEIGKGTSFIAKIPYQISPNQEKEEKKKRRQVNIDPQQDLRNVDVLLVDDNEFNVLIATEFLSRWHANIITARNGQEAIDQLKSNNESIKIILMDLQMPVMDGFEATEMIRSFEKDYYKNLPIIALTADVTSDDIHGIENKGFNDFASKPFDPEKLLKKLLQYI</sequence>
<dbReference type="GO" id="GO:0000155">
    <property type="term" value="F:phosphorelay sensor kinase activity"/>
    <property type="evidence" value="ECO:0007669"/>
    <property type="project" value="InterPro"/>
</dbReference>
<dbReference type="CDD" id="cd17546">
    <property type="entry name" value="REC_hyHK_CKI1_RcsC-like"/>
    <property type="match status" value="1"/>
</dbReference>
<dbReference type="FunFam" id="3.30.565.10:FF:000010">
    <property type="entry name" value="Sensor histidine kinase RcsC"/>
    <property type="match status" value="1"/>
</dbReference>
<dbReference type="Pfam" id="PF02518">
    <property type="entry name" value="HATPase_c"/>
    <property type="match status" value="1"/>
</dbReference>
<dbReference type="PROSITE" id="PS50110">
    <property type="entry name" value="RESPONSE_REGULATORY"/>
    <property type="match status" value="1"/>
</dbReference>
<dbReference type="PROSITE" id="PS50109">
    <property type="entry name" value="HIS_KIN"/>
    <property type="match status" value="1"/>
</dbReference>
<name>A0AAX1NAB5_9BACT</name>
<evidence type="ECO:0000256" key="3">
    <source>
        <dbReference type="ARBA" id="ARBA00022553"/>
    </source>
</evidence>
<dbReference type="InterPro" id="IPR003661">
    <property type="entry name" value="HisK_dim/P_dom"/>
</dbReference>
<evidence type="ECO:0000259" key="6">
    <source>
        <dbReference type="PROSITE" id="PS50109"/>
    </source>
</evidence>
<dbReference type="InterPro" id="IPR003594">
    <property type="entry name" value="HATPase_dom"/>
</dbReference>
<evidence type="ECO:0000259" key="7">
    <source>
        <dbReference type="PROSITE" id="PS50110"/>
    </source>
</evidence>
<dbReference type="Pfam" id="PF00072">
    <property type="entry name" value="Response_reg"/>
    <property type="match status" value="1"/>
</dbReference>
<feature type="domain" description="Histidine kinase" evidence="6">
    <location>
        <begin position="272"/>
        <end position="493"/>
    </location>
</feature>
<dbReference type="SUPFAM" id="SSF52172">
    <property type="entry name" value="CheY-like"/>
    <property type="match status" value="1"/>
</dbReference>
<dbReference type="SMART" id="SM00387">
    <property type="entry name" value="HATPase_c"/>
    <property type="match status" value="1"/>
</dbReference>
<dbReference type="InterPro" id="IPR011006">
    <property type="entry name" value="CheY-like_superfamily"/>
</dbReference>
<evidence type="ECO:0000313" key="9">
    <source>
        <dbReference type="Proteomes" id="UP000678679"/>
    </source>
</evidence>
<dbReference type="Gene3D" id="1.10.287.130">
    <property type="match status" value="1"/>
</dbReference>
<dbReference type="CDD" id="cd00082">
    <property type="entry name" value="HisKA"/>
    <property type="match status" value="1"/>
</dbReference>
<evidence type="ECO:0000256" key="1">
    <source>
        <dbReference type="ARBA" id="ARBA00000085"/>
    </source>
</evidence>
<evidence type="ECO:0000256" key="4">
    <source>
        <dbReference type="ARBA" id="ARBA00023012"/>
    </source>
</evidence>
<evidence type="ECO:0000313" key="8">
    <source>
        <dbReference type="EMBL" id="QWG03371.1"/>
    </source>
</evidence>
<proteinExistence type="predicted"/>
<dbReference type="InterPro" id="IPR036890">
    <property type="entry name" value="HATPase_C_sf"/>
</dbReference>
<feature type="modified residue" description="4-aspartylphosphate" evidence="5">
    <location>
        <position position="571"/>
    </location>
</feature>
<accession>A0AAX1NAB5</accession>
<dbReference type="InterPro" id="IPR004358">
    <property type="entry name" value="Sig_transdc_His_kin-like_C"/>
</dbReference>
<dbReference type="Gene3D" id="3.30.565.10">
    <property type="entry name" value="Histidine kinase-like ATPase, C-terminal domain"/>
    <property type="match status" value="1"/>
</dbReference>
<evidence type="ECO:0000256" key="5">
    <source>
        <dbReference type="PROSITE-ProRule" id="PRU00169"/>
    </source>
</evidence>
<dbReference type="Proteomes" id="UP000678679">
    <property type="component" value="Chromosome 1"/>
</dbReference>
<dbReference type="InterPro" id="IPR001789">
    <property type="entry name" value="Sig_transdc_resp-reg_receiver"/>
</dbReference>
<dbReference type="SMART" id="SM00388">
    <property type="entry name" value="HisKA"/>
    <property type="match status" value="1"/>
</dbReference>
<dbReference type="EC" id="2.7.13.3" evidence="2"/>
<dbReference type="PANTHER" id="PTHR45339">
    <property type="entry name" value="HYBRID SIGNAL TRANSDUCTION HISTIDINE KINASE J"/>
    <property type="match status" value="1"/>
</dbReference>
<dbReference type="KEGG" id="fya:KMW28_07235"/>
<dbReference type="SUPFAM" id="SSF55874">
    <property type="entry name" value="ATPase domain of HSP90 chaperone/DNA topoisomerase II/histidine kinase"/>
    <property type="match status" value="1"/>
</dbReference>
<dbReference type="EMBL" id="CP076132">
    <property type="protein sequence ID" value="QWG03371.1"/>
    <property type="molecule type" value="Genomic_DNA"/>
</dbReference>
<reference evidence="8 9" key="1">
    <citation type="submission" date="2021-05" db="EMBL/GenBank/DDBJ databases">
        <title>Comparative genomic studies on the polysaccharide-degrading batcterial strains of the Flammeovirga genus.</title>
        <authorList>
            <person name="Zewei F."/>
            <person name="Zheng Z."/>
            <person name="Yu L."/>
            <person name="Ruyue G."/>
            <person name="Yanhong M."/>
            <person name="Yuanyuan C."/>
            <person name="Jingyan G."/>
            <person name="Wenjun H."/>
        </authorList>
    </citation>
    <scope>NUCLEOTIDE SEQUENCE [LARGE SCALE GENOMIC DNA]</scope>
    <source>
        <strain evidence="8 9">NBRC:100898</strain>
    </source>
</reference>
<dbReference type="CDD" id="cd16922">
    <property type="entry name" value="HATPase_EvgS-ArcB-TorS-like"/>
    <property type="match status" value="1"/>
</dbReference>
<dbReference type="PANTHER" id="PTHR45339:SF1">
    <property type="entry name" value="HYBRID SIGNAL TRANSDUCTION HISTIDINE KINASE J"/>
    <property type="match status" value="1"/>
</dbReference>
<organism evidence="8 9">
    <name type="scientific">Flammeovirga yaeyamensis</name>
    <dbReference type="NCBI Taxonomy" id="367791"/>
    <lineage>
        <taxon>Bacteria</taxon>
        <taxon>Pseudomonadati</taxon>
        <taxon>Bacteroidota</taxon>
        <taxon>Cytophagia</taxon>
        <taxon>Cytophagales</taxon>
        <taxon>Flammeovirgaceae</taxon>
        <taxon>Flammeovirga</taxon>
    </lineage>
</organism>
<feature type="domain" description="Response regulatory" evidence="7">
    <location>
        <begin position="520"/>
        <end position="640"/>
    </location>
</feature>
<dbReference type="SMART" id="SM00448">
    <property type="entry name" value="REC"/>
    <property type="match status" value="1"/>
</dbReference>
<dbReference type="Gene3D" id="3.40.50.2300">
    <property type="match status" value="1"/>
</dbReference>
<keyword evidence="3 5" id="KW-0597">Phosphoprotein</keyword>
<comment type="catalytic activity">
    <reaction evidence="1">
        <text>ATP + protein L-histidine = ADP + protein N-phospho-L-histidine.</text>
        <dbReference type="EC" id="2.7.13.3"/>
    </reaction>
</comment>
<keyword evidence="4" id="KW-0902">Two-component regulatory system</keyword>
<dbReference type="InterPro" id="IPR036097">
    <property type="entry name" value="HisK_dim/P_sf"/>
</dbReference>
<dbReference type="SUPFAM" id="SSF47384">
    <property type="entry name" value="Homodimeric domain of signal transducing histidine kinase"/>
    <property type="match status" value="1"/>
</dbReference>
<keyword evidence="9" id="KW-1185">Reference proteome</keyword>
<dbReference type="RefSeq" id="WP_169663977.1">
    <property type="nucleotide sequence ID" value="NZ_CP076132.1"/>
</dbReference>
<dbReference type="AlphaFoldDB" id="A0AAX1NAB5"/>
<protein>
    <recommendedName>
        <fullName evidence="2">histidine kinase</fullName>
        <ecNumber evidence="2">2.7.13.3</ecNumber>
    </recommendedName>
</protein>